<organism evidence="4 5">
    <name type="scientific">Bonamia ostreae</name>
    <dbReference type="NCBI Taxonomy" id="126728"/>
    <lineage>
        <taxon>Eukaryota</taxon>
        <taxon>Sar</taxon>
        <taxon>Rhizaria</taxon>
        <taxon>Endomyxa</taxon>
        <taxon>Ascetosporea</taxon>
        <taxon>Haplosporida</taxon>
        <taxon>Bonamia</taxon>
    </lineage>
</organism>
<accession>A0ABV2ASB3</accession>
<evidence type="ECO:0000259" key="3">
    <source>
        <dbReference type="Pfam" id="PF04998"/>
    </source>
</evidence>
<keyword evidence="5" id="KW-1185">Reference proteome</keyword>
<evidence type="ECO:0000256" key="2">
    <source>
        <dbReference type="SAM" id="MobiDB-lite"/>
    </source>
</evidence>
<evidence type="ECO:0000313" key="5">
    <source>
        <dbReference type="Proteomes" id="UP001439008"/>
    </source>
</evidence>
<dbReference type="Proteomes" id="UP001439008">
    <property type="component" value="Unassembled WGS sequence"/>
</dbReference>
<feature type="compositionally biased region" description="Acidic residues" evidence="2">
    <location>
        <begin position="196"/>
        <end position="207"/>
    </location>
</feature>
<gene>
    <name evidence="4" type="ORF">MHBO_004041</name>
</gene>
<protein>
    <recommendedName>
        <fullName evidence="1">DNA-directed RNA polymerase</fullName>
        <ecNumber evidence="1">2.7.7.6</ecNumber>
    </recommendedName>
</protein>
<feature type="region of interest" description="Disordered" evidence="2">
    <location>
        <begin position="163"/>
        <end position="213"/>
    </location>
</feature>
<feature type="domain" description="RNA polymerase Rpb1" evidence="3">
    <location>
        <begin position="1"/>
        <end position="102"/>
    </location>
</feature>
<dbReference type="EC" id="2.7.7.6" evidence="1"/>
<reference evidence="4 5" key="1">
    <citation type="journal article" date="2024" name="BMC Biol.">
        <title>Comparative genomics of Ascetosporea gives new insight into the evolutionary basis for animal parasitism in Rhizaria.</title>
        <authorList>
            <person name="Hiltunen Thoren M."/>
            <person name="Onut-Brannstrom I."/>
            <person name="Alfjorden A."/>
            <person name="Peckova H."/>
            <person name="Swords F."/>
            <person name="Hooper C."/>
            <person name="Holzer A.S."/>
            <person name="Bass D."/>
            <person name="Burki F."/>
        </authorList>
    </citation>
    <scope>NUCLEOTIDE SEQUENCE [LARGE SCALE GENOMIC DNA]</scope>
    <source>
        <strain evidence="4">20-A016</strain>
    </source>
</reference>
<sequence>MTLNTFHLAGHGGANVTLGIPRLREILMTSSGNIKTPTMDFGFIGNSLRPELGRKFVVKFSTLYFSSIIKSVTCLEKTGKSFRRFNISINLLNFANKIKWETLKRKITRSFVQLLLIELEKIVSKSAFNDDIFRSKSRKGHKENKIDDAETFFIDESGDKIDDETDEDTEIEFEGDVERGNRKMEKSDDSISSESFDVEENDESEETNEMKKRKANDRFLEKIIFEKKKNRVTIKIKMSSEI</sequence>
<evidence type="ECO:0000256" key="1">
    <source>
        <dbReference type="ARBA" id="ARBA00012418"/>
    </source>
</evidence>
<dbReference type="EMBL" id="JBDODL010003023">
    <property type="protein sequence ID" value="MES1922527.1"/>
    <property type="molecule type" value="Genomic_DNA"/>
</dbReference>
<evidence type="ECO:0000313" key="4">
    <source>
        <dbReference type="EMBL" id="MES1922527.1"/>
    </source>
</evidence>
<comment type="caution">
    <text evidence="4">The sequence shown here is derived from an EMBL/GenBank/DDBJ whole genome shotgun (WGS) entry which is preliminary data.</text>
</comment>
<feature type="compositionally biased region" description="Basic and acidic residues" evidence="2">
    <location>
        <begin position="176"/>
        <end position="189"/>
    </location>
</feature>
<dbReference type="SUPFAM" id="SSF64484">
    <property type="entry name" value="beta and beta-prime subunits of DNA dependent RNA-polymerase"/>
    <property type="match status" value="1"/>
</dbReference>
<proteinExistence type="predicted"/>
<dbReference type="Pfam" id="PF04998">
    <property type="entry name" value="RNA_pol_Rpb1_5"/>
    <property type="match status" value="1"/>
</dbReference>
<feature type="compositionally biased region" description="Acidic residues" evidence="2">
    <location>
        <begin position="163"/>
        <end position="175"/>
    </location>
</feature>
<feature type="non-terminal residue" evidence="4">
    <location>
        <position position="242"/>
    </location>
</feature>
<name>A0ABV2ASB3_9EUKA</name>
<dbReference type="InterPro" id="IPR007081">
    <property type="entry name" value="RNA_pol_Rpb1_5"/>
</dbReference>